<gene>
    <name evidence="4" type="ORF">DLM_2353</name>
</gene>
<name>A0A3G9GKG4_9NEIS</name>
<feature type="chain" id="PRO_5018184838" evidence="2">
    <location>
        <begin position="25"/>
        <end position="653"/>
    </location>
</feature>
<dbReference type="EMBL" id="AP018823">
    <property type="protein sequence ID" value="BBF85967.1"/>
    <property type="molecule type" value="Genomic_DNA"/>
</dbReference>
<dbReference type="GO" id="GO:0016810">
    <property type="term" value="F:hydrolase activity, acting on carbon-nitrogen (but not peptide) bonds"/>
    <property type="evidence" value="ECO:0007669"/>
    <property type="project" value="InterPro"/>
</dbReference>
<feature type="signal peptide" evidence="2">
    <location>
        <begin position="1"/>
        <end position="24"/>
    </location>
</feature>
<reference evidence="5" key="3">
    <citation type="journal article" date="2017" name="Plant Physiol. Biochem.">
        <title>Differential oxidative and antioxidative response of duckweed Lemna minor toward plant growth promoting/inhibiting bacteria.</title>
        <authorList>
            <person name="Ishizawa H."/>
            <person name="Kuroda M."/>
            <person name="Morikawa M."/>
            <person name="Ike M."/>
        </authorList>
    </citation>
    <scope>NUCLEOTIDE SEQUENCE [LARGE SCALE GENOMIC DNA]</scope>
    <source>
        <strain evidence="5">H3</strain>
    </source>
</reference>
<dbReference type="InterPro" id="IPR051398">
    <property type="entry name" value="Polysacch_Deacetylase"/>
</dbReference>
<proteinExistence type="predicted"/>
<dbReference type="Pfam" id="PF01522">
    <property type="entry name" value="Polysacc_deac_1"/>
    <property type="match status" value="1"/>
</dbReference>
<dbReference type="SUPFAM" id="SSF88713">
    <property type="entry name" value="Glycoside hydrolase/deacetylase"/>
    <property type="match status" value="1"/>
</dbReference>
<dbReference type="GO" id="GO:0043708">
    <property type="term" value="P:cell adhesion involved in biofilm formation"/>
    <property type="evidence" value="ECO:0007669"/>
    <property type="project" value="InterPro"/>
</dbReference>
<evidence type="ECO:0000259" key="3">
    <source>
        <dbReference type="PROSITE" id="PS51677"/>
    </source>
</evidence>
<sequence>MKNLIRTLLLVLGMLLSLHAGASAANSKLIILCYHEVAEEALSLSDPYAVDVQLLSKQLAWMKGQGYHFVSVDDILADRNGTRPLPEKAVLLSFDDGYQSMYSKVFPILKQFKAPAVVALVGSWLLPRDDQEVQYGDIWVPRSRFLSWDEIREMKASGLIEIASHSFAMHKGVTANPQGGSEPAYTSPSWSEGKYESYDAYLARAAADMKKNSDFLAEKLGERPRVMVWPYGAYNFRVTKLAGELGMPITMSLDDGINTGKTPLQAMRRVLMDARTRIPELAFQFHQLEKFPDGVRPESSRIMHVDLDYIYDPDPAQQDRNIDALLDRVKAMGVSTVYLQAFADPKGTGEAEALYFPNRYLPMRADLFNRVAWSLDTRCDVKVYAWMPLLAFKLPDSNPVAGKLVLAAARDGSPPQVKGYRRLSPYSAEARATIRGIYEDLARGAHFHGLLFHDDATLSDDEDVSADAQAWYQQQGLPLNPAEARKDPAMLAAWTSEKIKRLDDFSLELTELVRIYEPALKVARNYYAPVVLNPASETWFAQSYRSGLQHYDYVAVMAMPYMEQAEQPKKWMQSLLHDVKDIPGALDKTVFELQATNWRTNQPVPTEELVDTVNTLHEQGARHFAYYPDDQFKDQPKLSVIRRVFSMKSNPAE</sequence>
<dbReference type="OrthoDB" id="9816280at2"/>
<dbReference type="KEGG" id="amah:DLM_2353"/>
<keyword evidence="5" id="KW-1185">Reference proteome</keyword>
<evidence type="ECO:0000313" key="4">
    <source>
        <dbReference type="EMBL" id="BBF85967.1"/>
    </source>
</evidence>
<dbReference type="PROSITE" id="PS51677">
    <property type="entry name" value="NODB"/>
    <property type="match status" value="1"/>
</dbReference>
<dbReference type="AlphaFoldDB" id="A0A3G9GKG4"/>
<evidence type="ECO:0000256" key="2">
    <source>
        <dbReference type="SAM" id="SignalP"/>
    </source>
</evidence>
<reference evidence="5" key="1">
    <citation type="journal article" date="2017" name="Biotechnol. Biofuels">
        <title>Evaluation of environmental bacterial communities as a factor affecting the growth of duckweed Lemna minor.</title>
        <authorList>
            <person name="Ishizawa H."/>
            <person name="Kuroda M."/>
            <person name="Morikawa M."/>
            <person name="Ike M."/>
        </authorList>
    </citation>
    <scope>NUCLEOTIDE SEQUENCE [LARGE SCALE GENOMIC DNA]</scope>
    <source>
        <strain evidence="5">H3</strain>
    </source>
</reference>
<accession>A0A3G9GKG4</accession>
<organism evidence="4 5">
    <name type="scientific">Aquitalea magnusonii</name>
    <dbReference type="NCBI Taxonomy" id="332411"/>
    <lineage>
        <taxon>Bacteria</taxon>
        <taxon>Pseudomonadati</taxon>
        <taxon>Pseudomonadota</taxon>
        <taxon>Betaproteobacteria</taxon>
        <taxon>Neisseriales</taxon>
        <taxon>Chromobacteriaceae</taxon>
        <taxon>Aquitalea</taxon>
    </lineage>
</organism>
<dbReference type="InterPro" id="IPR011330">
    <property type="entry name" value="Glyco_hydro/deAcase_b/a-brl"/>
</dbReference>
<feature type="domain" description="NodB homology" evidence="3">
    <location>
        <begin position="88"/>
        <end position="337"/>
    </location>
</feature>
<dbReference type="PANTHER" id="PTHR34216:SF7">
    <property type="entry name" value="POLY-BETA-1,6-N-ACETYL-D-GLUCOSAMINE N-DEACETYLASE"/>
    <property type="match status" value="1"/>
</dbReference>
<dbReference type="Proteomes" id="UP000198290">
    <property type="component" value="Chromosome"/>
</dbReference>
<dbReference type="InterPro" id="IPR023854">
    <property type="entry name" value="PGA_deacetylase_PgaB"/>
</dbReference>
<dbReference type="Pfam" id="PF14883">
    <property type="entry name" value="GHL13"/>
    <property type="match status" value="1"/>
</dbReference>
<evidence type="ECO:0000256" key="1">
    <source>
        <dbReference type="ARBA" id="ARBA00022729"/>
    </source>
</evidence>
<dbReference type="Gene3D" id="3.20.20.370">
    <property type="entry name" value="Glycoside hydrolase/deacetylase"/>
    <property type="match status" value="1"/>
</dbReference>
<dbReference type="RefSeq" id="WP_089086168.1">
    <property type="nucleotide sequence ID" value="NZ_AP018823.1"/>
</dbReference>
<keyword evidence="1 2" id="KW-0732">Signal</keyword>
<dbReference type="PANTHER" id="PTHR34216">
    <property type="match status" value="1"/>
</dbReference>
<dbReference type="GO" id="GO:0005975">
    <property type="term" value="P:carbohydrate metabolic process"/>
    <property type="evidence" value="ECO:0007669"/>
    <property type="project" value="InterPro"/>
</dbReference>
<dbReference type="STRING" id="332411.VI06_02325"/>
<dbReference type="InterPro" id="IPR032772">
    <property type="entry name" value="PGA_deacetylase_PgaB_C"/>
</dbReference>
<dbReference type="Gene3D" id="3.20.20.80">
    <property type="entry name" value="Glycosidases"/>
    <property type="match status" value="1"/>
</dbReference>
<evidence type="ECO:0000313" key="5">
    <source>
        <dbReference type="Proteomes" id="UP000198290"/>
    </source>
</evidence>
<dbReference type="InterPro" id="IPR002509">
    <property type="entry name" value="NODB_dom"/>
</dbReference>
<reference evidence="4 5" key="2">
    <citation type="journal article" date="2017" name="Genome Announc.">
        <title>Draft genome sequence of Aquitalea magnusonii strain H3, a plant growth-promoting bacterium of duckweed Lemna minor.</title>
        <authorList>
            <person name="Ishizawa H."/>
            <person name="Kuroda M."/>
            <person name="Ike M."/>
        </authorList>
    </citation>
    <scope>NUCLEOTIDE SEQUENCE [LARGE SCALE GENOMIC DNA]</scope>
    <source>
        <strain evidence="4 5">H3</strain>
    </source>
</reference>
<protein>
    <submittedName>
        <fullName evidence="4">Biofilm PGA synthesis deacetylase PgaB</fullName>
    </submittedName>
</protein>
<dbReference type="NCBIfam" id="TIGR03938">
    <property type="entry name" value="deacetyl_PgaB"/>
    <property type="match status" value="1"/>
</dbReference>